<evidence type="ECO:0000313" key="1">
    <source>
        <dbReference type="EMBL" id="GAI85596.1"/>
    </source>
</evidence>
<reference evidence="1" key="1">
    <citation type="journal article" date="2014" name="Front. Microbiol.">
        <title>High frequency of phylogenetically diverse reductive dehalogenase-homologous genes in deep subseafloor sedimentary metagenomes.</title>
        <authorList>
            <person name="Kawai M."/>
            <person name="Futagami T."/>
            <person name="Toyoda A."/>
            <person name="Takaki Y."/>
            <person name="Nishi S."/>
            <person name="Hori S."/>
            <person name="Arai W."/>
            <person name="Tsubouchi T."/>
            <person name="Morono Y."/>
            <person name="Uchiyama I."/>
            <person name="Ito T."/>
            <person name="Fujiyama A."/>
            <person name="Inagaki F."/>
            <person name="Takami H."/>
        </authorList>
    </citation>
    <scope>NUCLEOTIDE SEQUENCE</scope>
    <source>
        <strain evidence="1">Expedition CK06-06</strain>
    </source>
</reference>
<proteinExistence type="predicted"/>
<organism evidence="1">
    <name type="scientific">marine sediment metagenome</name>
    <dbReference type="NCBI Taxonomy" id="412755"/>
    <lineage>
        <taxon>unclassified sequences</taxon>
        <taxon>metagenomes</taxon>
        <taxon>ecological metagenomes</taxon>
    </lineage>
</organism>
<dbReference type="AlphaFoldDB" id="X1T2I6"/>
<dbReference type="EMBL" id="BARW01006037">
    <property type="protein sequence ID" value="GAI85596.1"/>
    <property type="molecule type" value="Genomic_DNA"/>
</dbReference>
<protein>
    <submittedName>
        <fullName evidence="1">Uncharacterized protein</fullName>
    </submittedName>
</protein>
<comment type="caution">
    <text evidence="1">The sequence shown here is derived from an EMBL/GenBank/DDBJ whole genome shotgun (WGS) entry which is preliminary data.</text>
</comment>
<feature type="non-terminal residue" evidence="1">
    <location>
        <position position="1"/>
    </location>
</feature>
<name>X1T2I6_9ZZZZ</name>
<sequence>KKIQERKWRWCILFDWLVLSFPDEASSDLAVYE</sequence>
<gene>
    <name evidence="1" type="ORF">S12H4_12628</name>
</gene>
<accession>X1T2I6</accession>